<protein>
    <submittedName>
        <fullName evidence="1">Uncharacterized protein</fullName>
    </submittedName>
</protein>
<dbReference type="RefSeq" id="WP_382373326.1">
    <property type="nucleotide sequence ID" value="NZ_JBHRZI010000014.1"/>
</dbReference>
<accession>A0ABV8BVN6</accession>
<evidence type="ECO:0000313" key="2">
    <source>
        <dbReference type="Proteomes" id="UP001595690"/>
    </source>
</evidence>
<reference evidence="2" key="1">
    <citation type="journal article" date="2019" name="Int. J. Syst. Evol. Microbiol.">
        <title>The Global Catalogue of Microorganisms (GCM) 10K type strain sequencing project: providing services to taxonomists for standard genome sequencing and annotation.</title>
        <authorList>
            <consortium name="The Broad Institute Genomics Platform"/>
            <consortium name="The Broad Institute Genome Sequencing Center for Infectious Disease"/>
            <person name="Wu L."/>
            <person name="Ma J."/>
        </authorList>
    </citation>
    <scope>NUCLEOTIDE SEQUENCE [LARGE SCALE GENOMIC DNA]</scope>
    <source>
        <strain evidence="2">CGMCC 4.7405</strain>
    </source>
</reference>
<gene>
    <name evidence="1" type="ORF">ACFOWZ_16530</name>
</gene>
<proteinExistence type="predicted"/>
<evidence type="ECO:0000313" key="1">
    <source>
        <dbReference type="EMBL" id="MFC3893082.1"/>
    </source>
</evidence>
<dbReference type="Proteomes" id="UP001595690">
    <property type="component" value="Unassembled WGS sequence"/>
</dbReference>
<dbReference type="EMBL" id="JBHRZI010000014">
    <property type="protein sequence ID" value="MFC3893082.1"/>
    <property type="molecule type" value="Genomic_DNA"/>
</dbReference>
<sequence length="54" mass="5996">MESTTLVPPDLRILDHDGWDPHGVREGSRTPHATILIAKNATALSKLIDIDHNR</sequence>
<name>A0ABV8BVN6_9PSEU</name>
<keyword evidence="2" id="KW-1185">Reference proteome</keyword>
<comment type="caution">
    <text evidence="1">The sequence shown here is derived from an EMBL/GenBank/DDBJ whole genome shotgun (WGS) entry which is preliminary data.</text>
</comment>
<organism evidence="1 2">
    <name type="scientific">Lentzea rhizosphaerae</name>
    <dbReference type="NCBI Taxonomy" id="2041025"/>
    <lineage>
        <taxon>Bacteria</taxon>
        <taxon>Bacillati</taxon>
        <taxon>Actinomycetota</taxon>
        <taxon>Actinomycetes</taxon>
        <taxon>Pseudonocardiales</taxon>
        <taxon>Pseudonocardiaceae</taxon>
        <taxon>Lentzea</taxon>
    </lineage>
</organism>